<dbReference type="Pfam" id="PF00881">
    <property type="entry name" value="Nitroreductase"/>
    <property type="match status" value="1"/>
</dbReference>
<dbReference type="OrthoDB" id="9809288at2"/>
<evidence type="ECO:0000313" key="8">
    <source>
        <dbReference type="EMBL" id="AEA45490.1"/>
    </source>
</evidence>
<dbReference type="PANTHER" id="PTHR43673:SF2">
    <property type="entry name" value="NITROREDUCTASE"/>
    <property type="match status" value="1"/>
</dbReference>
<dbReference type="InterPro" id="IPR000415">
    <property type="entry name" value="Nitroreductase-like"/>
</dbReference>
<keyword evidence="4" id="KW-0288">FMN</keyword>
<keyword evidence="6" id="KW-0560">Oxidoreductase</keyword>
<dbReference type="KEGG" id="fte:Fluta_3521"/>
<feature type="domain" description="Nitroreductase" evidence="7">
    <location>
        <begin position="8"/>
        <end position="182"/>
    </location>
</feature>
<organism evidence="8 9">
    <name type="scientific">Fluviicola taffensis (strain DSM 16823 / NCIMB 13979 / RW262)</name>
    <dbReference type="NCBI Taxonomy" id="755732"/>
    <lineage>
        <taxon>Bacteria</taxon>
        <taxon>Pseudomonadati</taxon>
        <taxon>Bacteroidota</taxon>
        <taxon>Flavobacteriia</taxon>
        <taxon>Flavobacteriales</taxon>
        <taxon>Crocinitomicaceae</taxon>
        <taxon>Fluviicola</taxon>
    </lineage>
</organism>
<evidence type="ECO:0000256" key="3">
    <source>
        <dbReference type="ARBA" id="ARBA00022630"/>
    </source>
</evidence>
<evidence type="ECO:0000256" key="1">
    <source>
        <dbReference type="ARBA" id="ARBA00001917"/>
    </source>
</evidence>
<reference evidence="8 9" key="1">
    <citation type="journal article" date="2011" name="Stand. Genomic Sci.">
        <title>Complete genome sequence of the gliding freshwater bacterium Fluviicola taffensis type strain (RW262).</title>
        <authorList>
            <person name="Woyke T."/>
            <person name="Chertkov O."/>
            <person name="Lapidus A."/>
            <person name="Nolan M."/>
            <person name="Lucas S."/>
            <person name="Del Rio T.G."/>
            <person name="Tice H."/>
            <person name="Cheng J.F."/>
            <person name="Tapia R."/>
            <person name="Han C."/>
            <person name="Goodwin L."/>
            <person name="Pitluck S."/>
            <person name="Liolios K."/>
            <person name="Pagani I."/>
            <person name="Ivanova N."/>
            <person name="Huntemann M."/>
            <person name="Mavromatis K."/>
            <person name="Mikhailova N."/>
            <person name="Pati A."/>
            <person name="Chen A."/>
            <person name="Palaniappan K."/>
            <person name="Land M."/>
            <person name="Hauser L."/>
            <person name="Brambilla E.M."/>
            <person name="Rohde M."/>
            <person name="Mwirichia R."/>
            <person name="Sikorski J."/>
            <person name="Tindall B.J."/>
            <person name="Goker M."/>
            <person name="Bristow J."/>
            <person name="Eisen J.A."/>
            <person name="Markowitz V."/>
            <person name="Hugenholtz P."/>
            <person name="Klenk H.P."/>
            <person name="Kyrpides N.C."/>
        </authorList>
    </citation>
    <scope>NUCLEOTIDE SEQUENCE [LARGE SCALE GENOMIC DNA]</scope>
    <source>
        <strain evidence="9">DSM 16823 / RW262 / RW262</strain>
    </source>
</reference>
<evidence type="ECO:0000259" key="7">
    <source>
        <dbReference type="Pfam" id="PF00881"/>
    </source>
</evidence>
<dbReference type="Gene3D" id="3.40.109.10">
    <property type="entry name" value="NADH Oxidase"/>
    <property type="match status" value="1"/>
</dbReference>
<dbReference type="STRING" id="755732.Fluta_3521"/>
<comment type="cofactor">
    <cofactor evidence="1">
        <name>FMN</name>
        <dbReference type="ChEBI" id="CHEBI:58210"/>
    </cofactor>
</comment>
<dbReference type="RefSeq" id="WP_013688257.1">
    <property type="nucleotide sequence ID" value="NC_015321.1"/>
</dbReference>
<dbReference type="GO" id="GO:0016491">
    <property type="term" value="F:oxidoreductase activity"/>
    <property type="evidence" value="ECO:0007669"/>
    <property type="project" value="UniProtKB-KW"/>
</dbReference>
<evidence type="ECO:0000313" key="9">
    <source>
        <dbReference type="Proteomes" id="UP000007463"/>
    </source>
</evidence>
<comment type="similarity">
    <text evidence="2">Belongs to the nitroreductase family.</text>
</comment>
<keyword evidence="5" id="KW-0521">NADP</keyword>
<keyword evidence="3" id="KW-0285">Flavoprotein</keyword>
<dbReference type="eggNOG" id="COG0778">
    <property type="taxonomic scope" value="Bacteria"/>
</dbReference>
<evidence type="ECO:0000256" key="4">
    <source>
        <dbReference type="ARBA" id="ARBA00022643"/>
    </source>
</evidence>
<accession>F2ID75</accession>
<dbReference type="AlphaFoldDB" id="F2ID75"/>
<dbReference type="InterPro" id="IPR029479">
    <property type="entry name" value="Nitroreductase"/>
</dbReference>
<dbReference type="InterPro" id="IPR033878">
    <property type="entry name" value="NfsB-like"/>
</dbReference>
<dbReference type="HOGENOM" id="CLU_070764_4_1_10"/>
<evidence type="ECO:0000256" key="2">
    <source>
        <dbReference type="ARBA" id="ARBA00007118"/>
    </source>
</evidence>
<reference evidence="9" key="2">
    <citation type="submission" date="2011-02" db="EMBL/GenBank/DDBJ databases">
        <title>The complete genome of Fluviicola taffensis DSM 16823.</title>
        <authorList>
            <consortium name="US DOE Joint Genome Institute (JGI-PGF)"/>
            <person name="Lucas S."/>
            <person name="Copeland A."/>
            <person name="Lapidus A."/>
            <person name="Bruce D."/>
            <person name="Goodwin L."/>
            <person name="Pitluck S."/>
            <person name="Kyrpides N."/>
            <person name="Mavromatis K."/>
            <person name="Ivanova N."/>
            <person name="Mikhailova N."/>
            <person name="Pagani I."/>
            <person name="Chertkov O."/>
            <person name="Detter J.C."/>
            <person name="Han C."/>
            <person name="Tapia R."/>
            <person name="Land M."/>
            <person name="Hauser L."/>
            <person name="Markowitz V."/>
            <person name="Cheng J.-F."/>
            <person name="Hugenholtz P."/>
            <person name="Woyke T."/>
            <person name="Wu D."/>
            <person name="Tindall B."/>
            <person name="Pomrenke H.G."/>
            <person name="Brambilla E."/>
            <person name="Klenk H.-P."/>
            <person name="Eisen J.A."/>
        </authorList>
    </citation>
    <scope>NUCLEOTIDE SEQUENCE [LARGE SCALE GENOMIC DNA]</scope>
    <source>
        <strain evidence="9">DSM 16823 / RW262 / RW262</strain>
    </source>
</reference>
<gene>
    <name evidence="8" type="ordered locus">Fluta_3521</name>
</gene>
<keyword evidence="9" id="KW-1185">Reference proteome</keyword>
<dbReference type="Proteomes" id="UP000007463">
    <property type="component" value="Chromosome"/>
</dbReference>
<dbReference type="SUPFAM" id="SSF55469">
    <property type="entry name" value="FMN-dependent nitroreductase-like"/>
    <property type="match status" value="1"/>
</dbReference>
<proteinExistence type="inferred from homology"/>
<sequence length="208" mass="23046">MNLIDTLNWRYAVKRMTSEKVSDEKVQEILEAINLTATSAGLQPYRVISISNPEIKQKLQAASFNPQISESSHLLIFAAYTHVSQAHIDEYISLVARTRNIPEENLADFKGKLSGFINMPEDFIKTWTAKQTYIALGTGIIAAANLKVDSTPMEGFDNAAFDEILGLKEKGLQSVVALALGYRDEAADVLAYAKKVRIPLEELTITLN</sequence>
<dbReference type="PANTHER" id="PTHR43673">
    <property type="entry name" value="NAD(P)H NITROREDUCTASE YDGI-RELATED"/>
    <property type="match status" value="1"/>
</dbReference>
<name>F2ID75_FLUTR</name>
<protein>
    <submittedName>
        <fullName evidence="8">Nitroreductase</fullName>
    </submittedName>
</protein>
<evidence type="ECO:0000256" key="6">
    <source>
        <dbReference type="ARBA" id="ARBA00023002"/>
    </source>
</evidence>
<dbReference type="CDD" id="cd02149">
    <property type="entry name" value="NfsB-like"/>
    <property type="match status" value="1"/>
</dbReference>
<evidence type="ECO:0000256" key="5">
    <source>
        <dbReference type="ARBA" id="ARBA00022857"/>
    </source>
</evidence>
<dbReference type="EMBL" id="CP002542">
    <property type="protein sequence ID" value="AEA45490.1"/>
    <property type="molecule type" value="Genomic_DNA"/>
</dbReference>